<dbReference type="Proteomes" id="UP000295075">
    <property type="component" value="Unassembled WGS sequence"/>
</dbReference>
<dbReference type="Gene3D" id="3.40.50.1820">
    <property type="entry name" value="alpha/beta hydrolase"/>
    <property type="match status" value="1"/>
</dbReference>
<dbReference type="SUPFAM" id="SSF53474">
    <property type="entry name" value="alpha/beta-Hydrolases"/>
    <property type="match status" value="1"/>
</dbReference>
<dbReference type="OrthoDB" id="3874139at2"/>
<proteinExistence type="predicted"/>
<dbReference type="InterPro" id="IPR029058">
    <property type="entry name" value="AB_hydrolase_fold"/>
</dbReference>
<keyword evidence="1" id="KW-0378">Hydrolase</keyword>
<comment type="caution">
    <text evidence="1">The sequence shown here is derived from an EMBL/GenBank/DDBJ whole genome shotgun (WGS) entry which is preliminary data.</text>
</comment>
<reference evidence="1 2" key="1">
    <citation type="submission" date="2019-03" db="EMBL/GenBank/DDBJ databases">
        <title>Draft genome sequences of novel Actinobacteria.</title>
        <authorList>
            <person name="Sahin N."/>
            <person name="Ay H."/>
            <person name="Saygin H."/>
        </authorList>
    </citation>
    <scope>NUCLEOTIDE SEQUENCE [LARGE SCALE GENOMIC DNA]</scope>
    <source>
        <strain evidence="1 2">JCM 30547</strain>
    </source>
</reference>
<protein>
    <submittedName>
        <fullName evidence="1">Alpha/beta hydrolase</fullName>
    </submittedName>
</protein>
<name>A0A4R4Q4K1_9ACTN</name>
<gene>
    <name evidence="1" type="ORF">E1261_14390</name>
</gene>
<evidence type="ECO:0000313" key="1">
    <source>
        <dbReference type="EMBL" id="TDC30036.1"/>
    </source>
</evidence>
<dbReference type="GO" id="GO:0016787">
    <property type="term" value="F:hydrolase activity"/>
    <property type="evidence" value="ECO:0007669"/>
    <property type="project" value="UniProtKB-KW"/>
</dbReference>
<dbReference type="AlphaFoldDB" id="A0A4R4Q4K1"/>
<keyword evidence="2" id="KW-1185">Reference proteome</keyword>
<evidence type="ECO:0000313" key="2">
    <source>
        <dbReference type="Proteomes" id="UP000295075"/>
    </source>
</evidence>
<organism evidence="1 2">
    <name type="scientific">Kribbella albertanoniae</name>
    <dbReference type="NCBI Taxonomy" id="1266829"/>
    <lineage>
        <taxon>Bacteria</taxon>
        <taxon>Bacillati</taxon>
        <taxon>Actinomycetota</taxon>
        <taxon>Actinomycetes</taxon>
        <taxon>Propionibacteriales</taxon>
        <taxon>Kribbellaceae</taxon>
        <taxon>Kribbella</taxon>
    </lineage>
</organism>
<sequence>MSPTVLLVHGGLWDPMDAERFWGTTGITAGLTSAGLTVLAPDRPKYPTGWDIEFEALGELLANHAEPLTVVGASNGCTVAARMALVYPDVVARLLLAWPATCGDFEVDKRTRAGLHGLGCVPKDADDLLAGGTLRGTSDDELRGLARIPVAVLPSVPENPMHQRRTVDGLLQLVRGCRELPGCPEPPRPDFPPYLAQVVATIVEFVSGEVRRGAAGGF</sequence>
<dbReference type="EMBL" id="SMKA01000051">
    <property type="protein sequence ID" value="TDC30036.1"/>
    <property type="molecule type" value="Genomic_DNA"/>
</dbReference>
<accession>A0A4R4Q4K1</accession>